<dbReference type="Proteomes" id="UP000483004">
    <property type="component" value="Unassembled WGS sequence"/>
</dbReference>
<dbReference type="PANTHER" id="PTHR10204:SF34">
    <property type="entry name" value="NAD(P)H DEHYDROGENASE [QUINONE] 1 ISOFORM 1"/>
    <property type="match status" value="1"/>
</dbReference>
<organism evidence="4 5">
    <name type="scientific">Actinomadura montaniterrae</name>
    <dbReference type="NCBI Taxonomy" id="1803903"/>
    <lineage>
        <taxon>Bacteria</taxon>
        <taxon>Bacillati</taxon>
        <taxon>Actinomycetota</taxon>
        <taxon>Actinomycetes</taxon>
        <taxon>Streptosporangiales</taxon>
        <taxon>Thermomonosporaceae</taxon>
        <taxon>Actinomadura</taxon>
    </lineage>
</organism>
<evidence type="ECO:0000256" key="1">
    <source>
        <dbReference type="ARBA" id="ARBA00006252"/>
    </source>
</evidence>
<dbReference type="RefSeq" id="WP_151547151.1">
    <property type="nucleotide sequence ID" value="NZ_WBMR01000394.1"/>
</dbReference>
<dbReference type="AlphaFoldDB" id="A0A6L3VDV4"/>
<proteinExistence type="inferred from homology"/>
<keyword evidence="5" id="KW-1185">Reference proteome</keyword>
<dbReference type="OrthoDB" id="9798454at2"/>
<dbReference type="SUPFAM" id="SSF52218">
    <property type="entry name" value="Flavoproteins"/>
    <property type="match status" value="1"/>
</dbReference>
<evidence type="ECO:0000259" key="3">
    <source>
        <dbReference type="Pfam" id="PF02525"/>
    </source>
</evidence>
<evidence type="ECO:0000313" key="4">
    <source>
        <dbReference type="EMBL" id="KAB2354000.1"/>
    </source>
</evidence>
<reference evidence="4 5" key="1">
    <citation type="submission" date="2019-09" db="EMBL/GenBank/DDBJ databases">
        <title>Actinomadura physcomitrii sp. nov., a novel actinomycete isolated from moss [Physcomitrium sphaericum (Ludw) Fuernr].</title>
        <authorList>
            <person name="Liu C."/>
            <person name="Zhuang X."/>
        </authorList>
    </citation>
    <scope>NUCLEOTIDE SEQUENCE [LARGE SCALE GENOMIC DNA]</scope>
    <source>
        <strain evidence="4 5">CYP1-1B</strain>
    </source>
</reference>
<accession>A0A6L3VDV4</accession>
<dbReference type="GO" id="GO:0003955">
    <property type="term" value="F:NAD(P)H dehydrogenase (quinone) activity"/>
    <property type="evidence" value="ECO:0007669"/>
    <property type="project" value="TreeGrafter"/>
</dbReference>
<dbReference type="Pfam" id="PF02525">
    <property type="entry name" value="Flavodoxin_2"/>
    <property type="match status" value="1"/>
</dbReference>
<dbReference type="PANTHER" id="PTHR10204">
    <property type="entry name" value="NAD P H OXIDOREDUCTASE-RELATED"/>
    <property type="match status" value="1"/>
</dbReference>
<comment type="caution">
    <text evidence="4">The sequence shown here is derived from an EMBL/GenBank/DDBJ whole genome shotgun (WGS) entry which is preliminary data.</text>
</comment>
<evidence type="ECO:0000256" key="2">
    <source>
        <dbReference type="ARBA" id="ARBA00023002"/>
    </source>
</evidence>
<dbReference type="GO" id="GO:0005829">
    <property type="term" value="C:cytosol"/>
    <property type="evidence" value="ECO:0007669"/>
    <property type="project" value="TreeGrafter"/>
</dbReference>
<comment type="similarity">
    <text evidence="1">Belongs to the NAD(P)H dehydrogenase (quinone) family.</text>
</comment>
<dbReference type="InterPro" id="IPR029039">
    <property type="entry name" value="Flavoprotein-like_sf"/>
</dbReference>
<sequence>MNVLWVFAHPEPRSLNGALRDHGTATLRRHGHRVRHSDLYAMRWNPVAGPADVAHDPREPLRLGPATEHARATGALAPDIRAEHAKLDWADTLILQFPLWWHGMPAILKGWFDRVFVQGYAFGVHDAEGRARRYGDGGLTGHRALVVTTAGARATGLGPRGVHGDAEDVLFPLLHGTLFYSGMDVLPPLVITGADRAGPAEHARAAARLDDRLTALPTAAPIPYRPERGGGYDDDLVLRPDLAPGRTDLAVHRT</sequence>
<dbReference type="Gene3D" id="3.40.50.360">
    <property type="match status" value="1"/>
</dbReference>
<keyword evidence="2" id="KW-0560">Oxidoreductase</keyword>
<dbReference type="InterPro" id="IPR003680">
    <property type="entry name" value="Flavodoxin_fold"/>
</dbReference>
<gene>
    <name evidence="4" type="ORF">F9B16_49215</name>
</gene>
<name>A0A6L3VDV4_9ACTN</name>
<dbReference type="InterPro" id="IPR051545">
    <property type="entry name" value="NAD(P)H_dehydrogenase_qn"/>
</dbReference>
<evidence type="ECO:0000313" key="5">
    <source>
        <dbReference type="Proteomes" id="UP000483004"/>
    </source>
</evidence>
<protein>
    <submittedName>
        <fullName evidence="4">NAD(P)H-dependent oxidoreductase</fullName>
    </submittedName>
</protein>
<dbReference type="EMBL" id="WBMR01000394">
    <property type="protein sequence ID" value="KAB2354000.1"/>
    <property type="molecule type" value="Genomic_DNA"/>
</dbReference>
<feature type="domain" description="Flavodoxin-like fold" evidence="3">
    <location>
        <begin position="1"/>
        <end position="209"/>
    </location>
</feature>